<keyword evidence="2" id="KW-1185">Reference proteome</keyword>
<dbReference type="EMBL" id="MU393422">
    <property type="protein sequence ID" value="KAI4870806.1"/>
    <property type="molecule type" value="Genomic_DNA"/>
</dbReference>
<evidence type="ECO:0000313" key="1">
    <source>
        <dbReference type="EMBL" id="KAI4870806.1"/>
    </source>
</evidence>
<name>A0ACB9ZHJ4_9PEZI</name>
<evidence type="ECO:0000313" key="2">
    <source>
        <dbReference type="Proteomes" id="UP001497700"/>
    </source>
</evidence>
<comment type="caution">
    <text evidence="1">The sequence shown here is derived from an EMBL/GenBank/DDBJ whole genome shotgun (WGS) entry which is preliminary data.</text>
</comment>
<gene>
    <name evidence="1" type="ORF">F4820DRAFT_145356</name>
</gene>
<protein>
    <submittedName>
        <fullName evidence="1">Uncharacterized protein</fullName>
    </submittedName>
</protein>
<proteinExistence type="predicted"/>
<reference evidence="1 2" key="1">
    <citation type="journal article" date="2022" name="New Phytol.">
        <title>Ecological generalism drives hyperdiversity of secondary metabolite gene clusters in xylarialean endophytes.</title>
        <authorList>
            <person name="Franco M.E.E."/>
            <person name="Wisecaver J.H."/>
            <person name="Arnold A.E."/>
            <person name="Ju Y.M."/>
            <person name="Slot J.C."/>
            <person name="Ahrendt S."/>
            <person name="Moore L.P."/>
            <person name="Eastman K.E."/>
            <person name="Scott K."/>
            <person name="Konkel Z."/>
            <person name="Mondo S.J."/>
            <person name="Kuo A."/>
            <person name="Hayes R.D."/>
            <person name="Haridas S."/>
            <person name="Andreopoulos B."/>
            <person name="Riley R."/>
            <person name="LaButti K."/>
            <person name="Pangilinan J."/>
            <person name="Lipzen A."/>
            <person name="Amirebrahimi M."/>
            <person name="Yan J."/>
            <person name="Adam C."/>
            <person name="Keymanesh K."/>
            <person name="Ng V."/>
            <person name="Louie K."/>
            <person name="Northen T."/>
            <person name="Drula E."/>
            <person name="Henrissat B."/>
            <person name="Hsieh H.M."/>
            <person name="Youens-Clark K."/>
            <person name="Lutzoni F."/>
            <person name="Miadlikowska J."/>
            <person name="Eastwood D.C."/>
            <person name="Hamelin R.C."/>
            <person name="Grigoriev I.V."/>
            <person name="U'Ren J.M."/>
        </authorList>
    </citation>
    <scope>NUCLEOTIDE SEQUENCE [LARGE SCALE GENOMIC DNA]</scope>
    <source>
        <strain evidence="1 2">CBS 119005</strain>
    </source>
</reference>
<sequence>MIYHYNLRSKPSSERFEQAQTTMSDDVLPLSNWIWAGTALEKPGQDFDNNDSLQLTSHAVDQLRSAEYNDVRELIEAVPVLPRLIKLKELRENGRKVTPKLKLDRQQKMSAIAAFVTIPQVNTESCQQCKNKKSRGPCSECVAGGGHVFNGACTNCQFSSTASACSFYIAATGKSRKRARKGSSEGDEDGRNFDLTTEILKQRSTAELEIWIGLIKEEIESREFAISRAHLRRA</sequence>
<accession>A0ACB9ZHJ4</accession>
<dbReference type="Proteomes" id="UP001497700">
    <property type="component" value="Unassembled WGS sequence"/>
</dbReference>
<organism evidence="1 2">
    <name type="scientific">Hypoxylon rubiginosum</name>
    <dbReference type="NCBI Taxonomy" id="110542"/>
    <lineage>
        <taxon>Eukaryota</taxon>
        <taxon>Fungi</taxon>
        <taxon>Dikarya</taxon>
        <taxon>Ascomycota</taxon>
        <taxon>Pezizomycotina</taxon>
        <taxon>Sordariomycetes</taxon>
        <taxon>Xylariomycetidae</taxon>
        <taxon>Xylariales</taxon>
        <taxon>Hypoxylaceae</taxon>
        <taxon>Hypoxylon</taxon>
    </lineage>
</organism>